<evidence type="ECO:0000259" key="4">
    <source>
        <dbReference type="Pfam" id="PF21959"/>
    </source>
</evidence>
<feature type="compositionally biased region" description="Pro residues" evidence="1">
    <location>
        <begin position="336"/>
        <end position="388"/>
    </location>
</feature>
<feature type="domain" description="DUF6923" evidence="4">
    <location>
        <begin position="67"/>
        <end position="216"/>
    </location>
</feature>
<dbReference type="PRINTS" id="PR01217">
    <property type="entry name" value="PRICHEXTENSN"/>
</dbReference>
<evidence type="ECO:0000256" key="1">
    <source>
        <dbReference type="SAM" id="MobiDB-lite"/>
    </source>
</evidence>
<feature type="compositionally biased region" description="Pro residues" evidence="1">
    <location>
        <begin position="286"/>
        <end position="295"/>
    </location>
</feature>
<accession>A0A8J3ND13</accession>
<feature type="compositionally biased region" description="Low complexity" evidence="1">
    <location>
        <begin position="296"/>
        <end position="333"/>
    </location>
</feature>
<protein>
    <recommendedName>
        <fullName evidence="4">DUF6923 domain-containing protein</fullName>
    </recommendedName>
</protein>
<feature type="chain" id="PRO_5035234741" description="DUF6923 domain-containing protein" evidence="3">
    <location>
        <begin position="26"/>
        <end position="444"/>
    </location>
</feature>
<dbReference type="Pfam" id="PF21959">
    <property type="entry name" value="DUF6923"/>
    <property type="match status" value="1"/>
</dbReference>
<organism evidence="5 6">
    <name type="scientific">Actinocatenispora rupis</name>
    <dbReference type="NCBI Taxonomy" id="519421"/>
    <lineage>
        <taxon>Bacteria</taxon>
        <taxon>Bacillati</taxon>
        <taxon>Actinomycetota</taxon>
        <taxon>Actinomycetes</taxon>
        <taxon>Micromonosporales</taxon>
        <taxon>Micromonosporaceae</taxon>
        <taxon>Actinocatenispora</taxon>
    </lineage>
</organism>
<dbReference type="EMBL" id="BOMB01000010">
    <property type="protein sequence ID" value="GID11024.1"/>
    <property type="molecule type" value="Genomic_DNA"/>
</dbReference>
<comment type="caution">
    <text evidence="5">The sequence shown here is derived from an EMBL/GenBank/DDBJ whole genome shotgun (WGS) entry which is preliminary data.</text>
</comment>
<feature type="region of interest" description="Disordered" evidence="1">
    <location>
        <begin position="264"/>
        <end position="401"/>
    </location>
</feature>
<proteinExistence type="predicted"/>
<name>A0A8J3ND13_9ACTN</name>
<evidence type="ECO:0000256" key="2">
    <source>
        <dbReference type="SAM" id="Phobius"/>
    </source>
</evidence>
<reference evidence="5" key="1">
    <citation type="submission" date="2021-01" db="EMBL/GenBank/DDBJ databases">
        <title>Whole genome shotgun sequence of Actinocatenispora rupis NBRC 107355.</title>
        <authorList>
            <person name="Komaki H."/>
            <person name="Tamura T."/>
        </authorList>
    </citation>
    <scope>NUCLEOTIDE SEQUENCE</scope>
    <source>
        <strain evidence="5">NBRC 107355</strain>
    </source>
</reference>
<dbReference type="InterPro" id="IPR054215">
    <property type="entry name" value="DUF6923"/>
</dbReference>
<keyword evidence="2" id="KW-1133">Transmembrane helix</keyword>
<sequence length="444" mass="45279">MRLLAALAAAALGGILAAAPATAPAAPPATGRPGDLLTVWNRATGAPSTLLRYSPATRRLRVVRTLAYTVNALGYDRASGRAIGVATRRYGRGIGDGGHLLALGAGGTVRDLGAVPGMRPPLAASYAADVVDGRLLLLDRGRLDVVALRPAPHLTRTVRLGRLPWLGDWAANPTDHLLYGLGAVRGGTALVRVDPRTGAVRVGPARRLPGTGSFGAVAIDDTGHLYAWRHGPRHPGVLLRIPLRHKGSVARLATAPELAGSDAAWCPARPTSPSPSPSVSASVSPSPSPSPPSSPSPSRSPSSAPSARPVSPSGSPSPTVGVPPVRPPRSAGPAPGGAPPVRPGGPAPPPLRAATAPRPPPPPARGGPVPRGAPPAPATPRPPRPVPPASRRAGHAAAVPERWSTRTLTTAQRRWLITSMSLLTLAGVLAARIARRVRSGRAGR</sequence>
<dbReference type="AlphaFoldDB" id="A0A8J3ND13"/>
<dbReference type="SUPFAM" id="SSF75011">
    <property type="entry name" value="3-carboxy-cis,cis-mucoante lactonizing enzyme"/>
    <property type="match status" value="1"/>
</dbReference>
<evidence type="ECO:0000256" key="3">
    <source>
        <dbReference type="SAM" id="SignalP"/>
    </source>
</evidence>
<evidence type="ECO:0000313" key="5">
    <source>
        <dbReference type="EMBL" id="GID11024.1"/>
    </source>
</evidence>
<evidence type="ECO:0000313" key="6">
    <source>
        <dbReference type="Proteomes" id="UP000612808"/>
    </source>
</evidence>
<keyword evidence="2" id="KW-0812">Transmembrane</keyword>
<keyword evidence="3" id="KW-0732">Signal</keyword>
<feature type="signal peptide" evidence="3">
    <location>
        <begin position="1"/>
        <end position="25"/>
    </location>
</feature>
<dbReference type="RefSeq" id="WP_203656724.1">
    <property type="nucleotide sequence ID" value="NZ_BOMB01000010.1"/>
</dbReference>
<keyword evidence="6" id="KW-1185">Reference proteome</keyword>
<dbReference type="Proteomes" id="UP000612808">
    <property type="component" value="Unassembled WGS sequence"/>
</dbReference>
<feature type="transmembrane region" description="Helical" evidence="2">
    <location>
        <begin position="415"/>
        <end position="434"/>
    </location>
</feature>
<gene>
    <name evidence="5" type="ORF">Aru02nite_19130</name>
</gene>
<keyword evidence="2" id="KW-0472">Membrane</keyword>